<dbReference type="eggNOG" id="ENOG502S5A2">
    <property type="taxonomic scope" value="Eukaryota"/>
</dbReference>
<dbReference type="OrthoDB" id="5331396at2759"/>
<organism evidence="2">
    <name type="scientific">Pseudogymnoascus destructans</name>
    <dbReference type="NCBI Taxonomy" id="655981"/>
    <lineage>
        <taxon>Eukaryota</taxon>
        <taxon>Fungi</taxon>
        <taxon>Dikarya</taxon>
        <taxon>Ascomycota</taxon>
        <taxon>Pezizomycotina</taxon>
        <taxon>Leotiomycetes</taxon>
        <taxon>Thelebolales</taxon>
        <taxon>Thelebolaceae</taxon>
        <taxon>Pseudogymnoascus</taxon>
    </lineage>
</organism>
<reference evidence="2" key="1">
    <citation type="submission" date="2016-03" db="EMBL/GenBank/DDBJ databases">
        <title>Updated assembly of Pseudogymnoascus destructans, the fungus causing white-nose syndrome of bats.</title>
        <authorList>
            <person name="Palmer J.M."/>
            <person name="Drees K.P."/>
            <person name="Foster J.T."/>
            <person name="Lindner D.L."/>
        </authorList>
    </citation>
    <scope>NUCLEOTIDE SEQUENCE [LARGE SCALE GENOMIC DNA]</scope>
    <source>
        <strain evidence="2">20631-21</strain>
    </source>
</reference>
<sequence length="113" mass="12605">MASRAFTPAALRRVATTAAPRCARAFQTTARRAEEGRSLPVRKPVGAFRGGLFGFFLGSSLTGAGVYYYVLEEYRVANELLTEDIYSLQAAVQRVHAYVETLEEKLDNTERRK</sequence>
<gene>
    <name evidence="2" type="ORF">VC83_05164</name>
</gene>
<dbReference type="Proteomes" id="UP000077154">
    <property type="component" value="Unassembled WGS sequence"/>
</dbReference>
<dbReference type="EMBL" id="KV441396">
    <property type="protein sequence ID" value="OAF58690.1"/>
    <property type="molecule type" value="Genomic_DNA"/>
</dbReference>
<dbReference type="GeneID" id="36288231"/>
<keyword evidence="1" id="KW-0812">Transmembrane</keyword>
<dbReference type="PANTHER" id="PTHR37849">
    <property type="entry name" value="YALI0E11605P"/>
    <property type="match status" value="1"/>
</dbReference>
<proteinExistence type="predicted"/>
<evidence type="ECO:0000256" key="1">
    <source>
        <dbReference type="SAM" id="Phobius"/>
    </source>
</evidence>
<keyword evidence="1" id="KW-0472">Membrane</keyword>
<dbReference type="PANTHER" id="PTHR37849:SF1">
    <property type="entry name" value="YALI0E11605P"/>
    <property type="match status" value="1"/>
</dbReference>
<accession>A0A177AAA7</accession>
<dbReference type="AlphaFoldDB" id="A0A177AAA7"/>
<evidence type="ECO:0000313" key="2">
    <source>
        <dbReference type="EMBL" id="OAF58690.1"/>
    </source>
</evidence>
<keyword evidence="1" id="KW-1133">Transmembrane helix</keyword>
<dbReference type="VEuPathDB" id="FungiDB:GMDG_05889"/>
<protein>
    <submittedName>
        <fullName evidence="2">Uncharacterized protein</fullName>
    </submittedName>
</protein>
<dbReference type="RefSeq" id="XP_024323974.1">
    <property type="nucleotide sequence ID" value="XM_024468789.1"/>
</dbReference>
<feature type="transmembrane region" description="Helical" evidence="1">
    <location>
        <begin position="47"/>
        <end position="70"/>
    </location>
</feature>
<name>A0A177AAA7_9PEZI</name>